<protein>
    <submittedName>
        <fullName evidence="2">Uncharacterized protein</fullName>
    </submittedName>
</protein>
<reference evidence="2 3" key="1">
    <citation type="submission" date="2018-08" db="EMBL/GenBank/DDBJ databases">
        <title>A genome reference for cultivated species of the human gut microbiota.</title>
        <authorList>
            <person name="Zou Y."/>
            <person name="Xue W."/>
            <person name="Luo G."/>
        </authorList>
    </citation>
    <scope>NUCLEOTIDE SEQUENCE [LARGE SCALE GENOMIC DNA]</scope>
    <source>
        <strain evidence="2 3">OF03-9BH</strain>
    </source>
</reference>
<name>A0A413H5X2_9BACE</name>
<evidence type="ECO:0000313" key="3">
    <source>
        <dbReference type="Proteomes" id="UP000286075"/>
    </source>
</evidence>
<accession>A0A413H5X2</accession>
<feature type="region of interest" description="Disordered" evidence="1">
    <location>
        <begin position="43"/>
        <end position="63"/>
    </location>
</feature>
<proteinExistence type="predicted"/>
<evidence type="ECO:0000313" key="2">
    <source>
        <dbReference type="EMBL" id="RGX78838.1"/>
    </source>
</evidence>
<sequence>MEAQGVENGSARSFNRKRMHFLLRAHGSKSALQGLLKGIRWNGFPKQAQSSPQKREHIRNQRL</sequence>
<comment type="caution">
    <text evidence="2">The sequence shown here is derived from an EMBL/GenBank/DDBJ whole genome shotgun (WGS) entry which is preliminary data.</text>
</comment>
<organism evidence="2 3">
    <name type="scientific">Bacteroides stercorirosoris</name>
    <dbReference type="NCBI Taxonomy" id="871324"/>
    <lineage>
        <taxon>Bacteria</taxon>
        <taxon>Pseudomonadati</taxon>
        <taxon>Bacteroidota</taxon>
        <taxon>Bacteroidia</taxon>
        <taxon>Bacteroidales</taxon>
        <taxon>Bacteroidaceae</taxon>
        <taxon>Bacteroides</taxon>
    </lineage>
</organism>
<dbReference type="AlphaFoldDB" id="A0A413H5X2"/>
<dbReference type="Proteomes" id="UP000286075">
    <property type="component" value="Unassembled WGS sequence"/>
</dbReference>
<evidence type="ECO:0000256" key="1">
    <source>
        <dbReference type="SAM" id="MobiDB-lite"/>
    </source>
</evidence>
<gene>
    <name evidence="2" type="ORF">DXA68_10190</name>
</gene>
<dbReference type="EMBL" id="QSCF01000013">
    <property type="protein sequence ID" value="RGX78838.1"/>
    <property type="molecule type" value="Genomic_DNA"/>
</dbReference>
<feature type="compositionally biased region" description="Basic and acidic residues" evidence="1">
    <location>
        <begin position="53"/>
        <end position="63"/>
    </location>
</feature>